<reference evidence="11 12" key="1">
    <citation type="submission" date="2024-03" db="EMBL/GenBank/DDBJ databases">
        <title>Human intestinal bacterial collection.</title>
        <authorList>
            <person name="Pauvert C."/>
            <person name="Hitch T.C.A."/>
            <person name="Clavel T."/>
        </authorList>
    </citation>
    <scope>NUCLEOTIDE SEQUENCE [LARGE SCALE GENOMIC DNA]</scope>
    <source>
        <strain evidence="11 12">CLA-JM-H11</strain>
    </source>
</reference>
<dbReference type="PANTHER" id="PTHR11059:SF0">
    <property type="entry name" value="DNA REPAIR PROTEIN RECN"/>
    <property type="match status" value="1"/>
</dbReference>
<evidence type="ECO:0000256" key="3">
    <source>
        <dbReference type="ARBA" id="ARBA00021315"/>
    </source>
</evidence>
<keyword evidence="12" id="KW-1185">Reference proteome</keyword>
<keyword evidence="6" id="KW-0067">ATP-binding</keyword>
<keyword evidence="7 9" id="KW-0234">DNA repair</keyword>
<name>A0ABV1GG15_9FIRM</name>
<dbReference type="PIRSF" id="PIRSF003128">
    <property type="entry name" value="RecN"/>
    <property type="match status" value="1"/>
</dbReference>
<comment type="function">
    <text evidence="1 9">May be involved in recombinational repair of damaged DNA.</text>
</comment>
<dbReference type="InterPro" id="IPR004604">
    <property type="entry name" value="DNA_recomb/repair_RecN"/>
</dbReference>
<comment type="caution">
    <text evidence="11">The sequence shown here is derived from an EMBL/GenBank/DDBJ whole genome shotgun (WGS) entry which is preliminary data.</text>
</comment>
<dbReference type="RefSeq" id="WP_349216289.1">
    <property type="nucleotide sequence ID" value="NZ_JBBMFA010000095.1"/>
</dbReference>
<dbReference type="Proteomes" id="UP001477672">
    <property type="component" value="Unassembled WGS sequence"/>
</dbReference>
<evidence type="ECO:0000256" key="6">
    <source>
        <dbReference type="ARBA" id="ARBA00022840"/>
    </source>
</evidence>
<evidence type="ECO:0000256" key="8">
    <source>
        <dbReference type="ARBA" id="ARBA00033408"/>
    </source>
</evidence>
<dbReference type="CDD" id="cd03241">
    <property type="entry name" value="ABC_RecN"/>
    <property type="match status" value="2"/>
</dbReference>
<evidence type="ECO:0000259" key="10">
    <source>
        <dbReference type="Pfam" id="PF02463"/>
    </source>
</evidence>
<accession>A0ABV1GG15</accession>
<dbReference type="NCBIfam" id="TIGR00634">
    <property type="entry name" value="recN"/>
    <property type="match status" value="1"/>
</dbReference>
<comment type="similarity">
    <text evidence="2 9">Belongs to the RecN family.</text>
</comment>
<gene>
    <name evidence="11" type="primary">recN</name>
    <name evidence="11" type="ORF">WMO24_09925</name>
</gene>
<evidence type="ECO:0000256" key="5">
    <source>
        <dbReference type="ARBA" id="ARBA00022763"/>
    </source>
</evidence>
<dbReference type="PANTHER" id="PTHR11059">
    <property type="entry name" value="DNA REPAIR PROTEIN RECN"/>
    <property type="match status" value="1"/>
</dbReference>
<evidence type="ECO:0000256" key="4">
    <source>
        <dbReference type="ARBA" id="ARBA00022741"/>
    </source>
</evidence>
<keyword evidence="4" id="KW-0547">Nucleotide-binding</keyword>
<evidence type="ECO:0000256" key="2">
    <source>
        <dbReference type="ARBA" id="ARBA00009441"/>
    </source>
</evidence>
<protein>
    <recommendedName>
        <fullName evidence="3 9">DNA repair protein RecN</fullName>
    </recommendedName>
    <alternativeName>
        <fullName evidence="8 9">Recombination protein N</fullName>
    </alternativeName>
</protein>
<dbReference type="Pfam" id="PF02463">
    <property type="entry name" value="SMC_N"/>
    <property type="match status" value="1"/>
</dbReference>
<evidence type="ECO:0000256" key="7">
    <source>
        <dbReference type="ARBA" id="ARBA00023204"/>
    </source>
</evidence>
<proteinExistence type="inferred from homology"/>
<dbReference type="Gene3D" id="3.40.50.300">
    <property type="entry name" value="P-loop containing nucleotide triphosphate hydrolases"/>
    <property type="match status" value="2"/>
</dbReference>
<dbReference type="InterPro" id="IPR027417">
    <property type="entry name" value="P-loop_NTPase"/>
</dbReference>
<evidence type="ECO:0000256" key="9">
    <source>
        <dbReference type="PIRNR" id="PIRNR003128"/>
    </source>
</evidence>
<feature type="domain" description="RecF/RecN/SMC N-terminal" evidence="10">
    <location>
        <begin position="2"/>
        <end position="505"/>
    </location>
</feature>
<dbReference type="EMBL" id="JBBMFA010000095">
    <property type="protein sequence ID" value="MEQ2520744.1"/>
    <property type="molecule type" value="Genomic_DNA"/>
</dbReference>
<evidence type="ECO:0000256" key="1">
    <source>
        <dbReference type="ARBA" id="ARBA00003618"/>
    </source>
</evidence>
<dbReference type="SUPFAM" id="SSF52540">
    <property type="entry name" value="P-loop containing nucleoside triphosphate hydrolases"/>
    <property type="match status" value="1"/>
</dbReference>
<organism evidence="11 12">
    <name type="scientific">Ruthenibacterium intestinale</name>
    <dbReference type="NCBI Taxonomy" id="3133163"/>
    <lineage>
        <taxon>Bacteria</taxon>
        <taxon>Bacillati</taxon>
        <taxon>Bacillota</taxon>
        <taxon>Clostridia</taxon>
        <taxon>Eubacteriales</taxon>
        <taxon>Oscillospiraceae</taxon>
        <taxon>Ruthenibacterium</taxon>
    </lineage>
</organism>
<dbReference type="InterPro" id="IPR003395">
    <property type="entry name" value="RecF/RecN/SMC_N"/>
</dbReference>
<evidence type="ECO:0000313" key="11">
    <source>
        <dbReference type="EMBL" id="MEQ2520744.1"/>
    </source>
</evidence>
<sequence length="554" mass="61949">MLCELKIENVAVIEKAAVHFGSGLNVLSGETGAGKSILIDSINAILGNRTSRELVRTHTPKARIWATFRQIPEKVQHQIEQAGYEIEDELLLYREISADGKSVCRVNGMPATAAVVRSLCSGLIAIHGQHDNQSLMDPSTHLGVLDAFAQNQKQHEAYYQVYRQLCKVKKKIDALTMNEEEKEKRMELLRFQCDEIEMAQLLPGEEEELQQRRDLIRHAQKITEQLTLAYHALDGAEEEPGATEMLGSASVAVDSIQNIGAELSSVGEKLNELYYMAKDAASDIADLLGRMDFDPRELDEVEDRLDLIYRLKQKYGQSIEEILDYGEQARAELSSMETSTQQLDELYQQQSDLYEEAKRLADLLTQTRQDAFQRFNEQITQALTFLNMPGIRFALNYKKGPLASLGQDQIEFYISTNAGEDPKPLAKIASGGELSRILLAVKSALADKDEIGTVIYDEIDTGVSGLAAGRIGEKLKQTSKGRQVICITHTAQIAALADEHLLIQKKVHDNRTFTEIQSLDEEQRVRELARIISGDNLTELALANAREMLHLHQG</sequence>
<evidence type="ECO:0000313" key="12">
    <source>
        <dbReference type="Proteomes" id="UP001477672"/>
    </source>
</evidence>
<keyword evidence="5 9" id="KW-0227">DNA damage</keyword>